<name>A0AA88MD74_CHASR</name>
<feature type="chain" id="PRO_5041738881" description="C-type lectin domain-containing protein" evidence="2">
    <location>
        <begin position="24"/>
        <end position="319"/>
    </location>
</feature>
<proteinExistence type="predicted"/>
<dbReference type="PANTHER" id="PTHR45784:SF5">
    <property type="entry name" value="C-TYPE LECTIN DOMAIN FAMILY 20 MEMBER A-RELATED"/>
    <property type="match status" value="1"/>
</dbReference>
<feature type="domain" description="C-type lectin" evidence="3">
    <location>
        <begin position="114"/>
        <end position="229"/>
    </location>
</feature>
<dbReference type="SUPFAM" id="SSF56436">
    <property type="entry name" value="C-type lectin-like"/>
    <property type="match status" value="2"/>
</dbReference>
<dbReference type="Gene3D" id="3.10.100.10">
    <property type="entry name" value="Mannose-Binding Protein A, subunit A"/>
    <property type="match status" value="2"/>
</dbReference>
<dbReference type="Proteomes" id="UP001187415">
    <property type="component" value="Unassembled WGS sequence"/>
</dbReference>
<evidence type="ECO:0000256" key="2">
    <source>
        <dbReference type="SAM" id="SignalP"/>
    </source>
</evidence>
<keyword evidence="5" id="KW-1185">Reference proteome</keyword>
<keyword evidence="2" id="KW-0732">Signal</keyword>
<gene>
    <name evidence="4" type="ORF">Q5P01_017861</name>
</gene>
<dbReference type="PANTHER" id="PTHR45784">
    <property type="entry name" value="C-TYPE LECTIN DOMAIN FAMILY 20 MEMBER A-RELATED"/>
    <property type="match status" value="1"/>
</dbReference>
<evidence type="ECO:0000313" key="5">
    <source>
        <dbReference type="Proteomes" id="UP001187415"/>
    </source>
</evidence>
<dbReference type="AlphaFoldDB" id="A0AA88MD74"/>
<dbReference type="SMART" id="SM00034">
    <property type="entry name" value="CLECT"/>
    <property type="match status" value="2"/>
</dbReference>
<dbReference type="PROSITE" id="PS50041">
    <property type="entry name" value="C_TYPE_LECTIN_2"/>
    <property type="match status" value="2"/>
</dbReference>
<dbReference type="InterPro" id="IPR016187">
    <property type="entry name" value="CTDL_fold"/>
</dbReference>
<dbReference type="InterPro" id="IPR018378">
    <property type="entry name" value="C-type_lectin_CS"/>
</dbReference>
<dbReference type="InterPro" id="IPR016186">
    <property type="entry name" value="C-type_lectin-like/link_sf"/>
</dbReference>
<evidence type="ECO:0000313" key="4">
    <source>
        <dbReference type="EMBL" id="KAK2833972.1"/>
    </source>
</evidence>
<evidence type="ECO:0000259" key="3">
    <source>
        <dbReference type="PROSITE" id="PS50041"/>
    </source>
</evidence>
<keyword evidence="1" id="KW-1015">Disulfide bond</keyword>
<reference evidence="4" key="1">
    <citation type="submission" date="2023-07" db="EMBL/GenBank/DDBJ databases">
        <title>Chromosome-level Genome Assembly of Striped Snakehead (Channa striata).</title>
        <authorList>
            <person name="Liu H."/>
        </authorList>
    </citation>
    <scope>NUCLEOTIDE SEQUENCE</scope>
    <source>
        <strain evidence="4">Gz</strain>
        <tissue evidence="4">Muscle</tissue>
    </source>
</reference>
<feature type="domain" description="C-type lectin" evidence="3">
    <location>
        <begin position="20"/>
        <end position="119"/>
    </location>
</feature>
<dbReference type="InterPro" id="IPR001304">
    <property type="entry name" value="C-type_lectin-like"/>
</dbReference>
<dbReference type="EMBL" id="JAUPFM010000013">
    <property type="protein sequence ID" value="KAK2833972.1"/>
    <property type="molecule type" value="Genomic_DNA"/>
</dbReference>
<feature type="signal peptide" evidence="2">
    <location>
        <begin position="1"/>
        <end position="23"/>
    </location>
</feature>
<dbReference type="PROSITE" id="PS00615">
    <property type="entry name" value="C_TYPE_LECTIN_1"/>
    <property type="match status" value="1"/>
</dbReference>
<dbReference type="Pfam" id="PF00059">
    <property type="entry name" value="Lectin_C"/>
    <property type="match status" value="2"/>
</dbReference>
<evidence type="ECO:0000256" key="1">
    <source>
        <dbReference type="ARBA" id="ARBA00023157"/>
    </source>
</evidence>
<organism evidence="4 5">
    <name type="scientific">Channa striata</name>
    <name type="common">Snakehead murrel</name>
    <name type="synonym">Ophicephalus striatus</name>
    <dbReference type="NCBI Taxonomy" id="64152"/>
    <lineage>
        <taxon>Eukaryota</taxon>
        <taxon>Metazoa</taxon>
        <taxon>Chordata</taxon>
        <taxon>Craniata</taxon>
        <taxon>Vertebrata</taxon>
        <taxon>Euteleostomi</taxon>
        <taxon>Actinopterygii</taxon>
        <taxon>Neopterygii</taxon>
        <taxon>Teleostei</taxon>
        <taxon>Neoteleostei</taxon>
        <taxon>Acanthomorphata</taxon>
        <taxon>Anabantaria</taxon>
        <taxon>Anabantiformes</taxon>
        <taxon>Channoidei</taxon>
        <taxon>Channidae</taxon>
        <taxon>Channa</taxon>
    </lineage>
</organism>
<protein>
    <recommendedName>
        <fullName evidence="3">C-type lectin domain-containing protein</fullName>
    </recommendedName>
</protein>
<comment type="caution">
    <text evidence="4">The sequence shown here is derived from an EMBL/GenBank/DDBJ whole genome shotgun (WGS) entry which is preliminary data.</text>
</comment>
<accession>A0AA88MD74</accession>
<sequence>MNGTGVLMMILSGLSFLLSYSHCLYILVKTPKTWTDAQSYCRSKYTDLATVQTEKQVADLNQLIGSDQYVWIGLYPDSGNWASGEPSAGLSYYKACVSLLNTGRWANKPCVNQYYLICYNARDTSSSFIFVNKAKNWMEAQRYCRQTYTDLASVRNPTENEQMRKKTVFTYTWIGLYRDSWKWSNGSPLSVSNWEPGAPTGTLTNACVASHLGKWTNTGCGSQLSFTCFVEPAVRKVVVQVVLEKSDSSVDMEELKEDLLQKFNQILKEHGVEDVRLSWVEHPDGKIFQKRETEKKVEDAAGDTEQTVSDCTDLCNIVL</sequence>